<dbReference type="CDD" id="cd00093">
    <property type="entry name" value="HTH_XRE"/>
    <property type="match status" value="1"/>
</dbReference>
<evidence type="ECO:0000313" key="3">
    <source>
        <dbReference type="EMBL" id="KPL57773.1"/>
    </source>
</evidence>
<organism evidence="3 4">
    <name type="scientific">Rossellomorea vietnamensis</name>
    <dbReference type="NCBI Taxonomy" id="218284"/>
    <lineage>
        <taxon>Bacteria</taxon>
        <taxon>Bacillati</taxon>
        <taxon>Bacillota</taxon>
        <taxon>Bacilli</taxon>
        <taxon>Bacillales</taxon>
        <taxon>Bacillaceae</taxon>
        <taxon>Rossellomorea</taxon>
    </lineage>
</organism>
<evidence type="ECO:0000259" key="2">
    <source>
        <dbReference type="PROSITE" id="PS50943"/>
    </source>
</evidence>
<dbReference type="GO" id="GO:0003700">
    <property type="term" value="F:DNA-binding transcription factor activity"/>
    <property type="evidence" value="ECO:0007669"/>
    <property type="project" value="TreeGrafter"/>
</dbReference>
<dbReference type="InterPro" id="IPR050807">
    <property type="entry name" value="TransReg_Diox_bact_type"/>
</dbReference>
<dbReference type="RefSeq" id="WP_060674791.1">
    <property type="nucleotide sequence ID" value="NZ_LIXZ01000027.1"/>
</dbReference>
<dbReference type="InterPro" id="IPR010982">
    <property type="entry name" value="Lambda_DNA-bd_dom_sf"/>
</dbReference>
<sequence length="115" mass="13404">MIGSNISTIRKRRGLTLSELADRANVSKSYLSNLERNLNKNPSIQVIEKISTVLDVDLTTILQFNSPEENRELLESEWLDFINELKDSGIEKEQLQQYKAVIEFIKWQNHKVEEK</sequence>
<reference evidence="3 4" key="1">
    <citation type="submission" date="2015-08" db="EMBL/GenBank/DDBJ databases">
        <title>Draft Genome Sequence of Bacillus vietnamensis UCD-SED5.</title>
        <authorList>
            <person name="Lee R.D."/>
            <person name="Jospin G."/>
            <person name="Lang J.M."/>
            <person name="Coil D.A."/>
            <person name="Eisen J.A."/>
        </authorList>
    </citation>
    <scope>NUCLEOTIDE SEQUENCE [LARGE SCALE GENOMIC DNA]</scope>
    <source>
        <strain evidence="3 4">UCD-SED5</strain>
    </source>
</reference>
<keyword evidence="1" id="KW-0238">DNA-binding</keyword>
<dbReference type="PATRIC" id="fig|218284.4.peg.2620"/>
<comment type="caution">
    <text evidence="3">The sequence shown here is derived from an EMBL/GenBank/DDBJ whole genome shotgun (WGS) entry which is preliminary data.</text>
</comment>
<proteinExistence type="predicted"/>
<evidence type="ECO:0000256" key="1">
    <source>
        <dbReference type="ARBA" id="ARBA00023125"/>
    </source>
</evidence>
<name>A0A0P6VTT1_9BACI</name>
<gene>
    <name evidence="3" type="ORF">AM506_20450</name>
</gene>
<dbReference type="EMBL" id="LIXZ01000027">
    <property type="protein sequence ID" value="KPL57773.1"/>
    <property type="molecule type" value="Genomic_DNA"/>
</dbReference>
<dbReference type="PANTHER" id="PTHR46797:SF13">
    <property type="entry name" value="HTH-TYPE TRANSCRIPTIONAL REGULATOR SINR"/>
    <property type="match status" value="1"/>
</dbReference>
<dbReference type="OrthoDB" id="1859224at2"/>
<dbReference type="InterPro" id="IPR001387">
    <property type="entry name" value="Cro/C1-type_HTH"/>
</dbReference>
<evidence type="ECO:0000313" key="4">
    <source>
        <dbReference type="Proteomes" id="UP000050398"/>
    </source>
</evidence>
<dbReference type="Pfam" id="PF01381">
    <property type="entry name" value="HTH_3"/>
    <property type="match status" value="1"/>
</dbReference>
<dbReference type="Gene3D" id="1.10.260.40">
    <property type="entry name" value="lambda repressor-like DNA-binding domains"/>
    <property type="match status" value="1"/>
</dbReference>
<accession>A0A0P6VTT1</accession>
<dbReference type="GO" id="GO:0003677">
    <property type="term" value="F:DNA binding"/>
    <property type="evidence" value="ECO:0007669"/>
    <property type="project" value="UniProtKB-KW"/>
</dbReference>
<dbReference type="PANTHER" id="PTHR46797">
    <property type="entry name" value="HTH-TYPE TRANSCRIPTIONAL REGULATOR"/>
    <property type="match status" value="1"/>
</dbReference>
<dbReference type="GO" id="GO:0005829">
    <property type="term" value="C:cytosol"/>
    <property type="evidence" value="ECO:0007669"/>
    <property type="project" value="TreeGrafter"/>
</dbReference>
<dbReference type="PROSITE" id="PS50943">
    <property type="entry name" value="HTH_CROC1"/>
    <property type="match status" value="1"/>
</dbReference>
<protein>
    <submittedName>
        <fullName evidence="3">Transcriptional regulator</fullName>
    </submittedName>
</protein>
<feature type="domain" description="HTH cro/C1-type" evidence="2">
    <location>
        <begin position="6"/>
        <end position="61"/>
    </location>
</feature>
<dbReference type="AlphaFoldDB" id="A0A0P6VTT1"/>
<dbReference type="SMART" id="SM00530">
    <property type="entry name" value="HTH_XRE"/>
    <property type="match status" value="1"/>
</dbReference>
<dbReference type="SUPFAM" id="SSF47413">
    <property type="entry name" value="lambda repressor-like DNA-binding domains"/>
    <property type="match status" value="1"/>
</dbReference>
<dbReference type="Proteomes" id="UP000050398">
    <property type="component" value="Unassembled WGS sequence"/>
</dbReference>